<dbReference type="EMBL" id="VSWC01000118">
    <property type="protein sequence ID" value="KAA1084109.1"/>
    <property type="molecule type" value="Genomic_DNA"/>
</dbReference>
<evidence type="ECO:0000313" key="5">
    <source>
        <dbReference type="Proteomes" id="UP000325313"/>
    </source>
</evidence>
<comment type="caution">
    <text evidence="3">The sequence shown here is derived from an EMBL/GenBank/DDBJ whole genome shotgun (WGS) entry which is preliminary data.</text>
</comment>
<keyword evidence="4" id="KW-1185">Reference proteome</keyword>
<name>A0A5B0NXU9_PUCGR</name>
<dbReference type="AlphaFoldDB" id="A0A5B0NXU9"/>
<reference evidence="4 5" key="1">
    <citation type="submission" date="2019-05" db="EMBL/GenBank/DDBJ databases">
        <title>Emergence of the Ug99 lineage of the wheat stem rust pathogen through somatic hybridization.</title>
        <authorList>
            <person name="Li F."/>
            <person name="Upadhyaya N.M."/>
            <person name="Sperschneider J."/>
            <person name="Matny O."/>
            <person name="Nguyen-Phuc H."/>
            <person name="Mago R."/>
            <person name="Raley C."/>
            <person name="Miller M.E."/>
            <person name="Silverstein K.A.T."/>
            <person name="Henningsen E."/>
            <person name="Hirsch C.D."/>
            <person name="Visser B."/>
            <person name="Pretorius Z.A."/>
            <person name="Steffenson B.J."/>
            <person name="Schwessinger B."/>
            <person name="Dodds P.N."/>
            <person name="Figueroa M."/>
        </authorList>
    </citation>
    <scope>NUCLEOTIDE SEQUENCE [LARGE SCALE GENOMIC DNA]</scope>
    <source>
        <strain evidence="2">21-0</strain>
        <strain evidence="3 5">Ug99</strain>
    </source>
</reference>
<evidence type="ECO:0000313" key="3">
    <source>
        <dbReference type="EMBL" id="KAA1093344.1"/>
    </source>
</evidence>
<gene>
    <name evidence="2" type="ORF">PGT21_017702</name>
    <name evidence="3" type="ORF">PGTUg99_023457</name>
</gene>
<organism evidence="3 5">
    <name type="scientific">Puccinia graminis f. sp. tritici</name>
    <dbReference type="NCBI Taxonomy" id="56615"/>
    <lineage>
        <taxon>Eukaryota</taxon>
        <taxon>Fungi</taxon>
        <taxon>Dikarya</taxon>
        <taxon>Basidiomycota</taxon>
        <taxon>Pucciniomycotina</taxon>
        <taxon>Pucciniomycetes</taxon>
        <taxon>Pucciniales</taxon>
        <taxon>Pucciniaceae</taxon>
        <taxon>Puccinia</taxon>
    </lineage>
</organism>
<dbReference type="Proteomes" id="UP000324748">
    <property type="component" value="Unassembled WGS sequence"/>
</dbReference>
<proteinExistence type="predicted"/>
<feature type="signal peptide" evidence="1">
    <location>
        <begin position="1"/>
        <end position="23"/>
    </location>
</feature>
<evidence type="ECO:0000313" key="2">
    <source>
        <dbReference type="EMBL" id="KAA1084109.1"/>
    </source>
</evidence>
<accession>A0A5B0NXU9</accession>
<dbReference type="Proteomes" id="UP000325313">
    <property type="component" value="Unassembled WGS sequence"/>
</dbReference>
<sequence length="102" mass="11092">MCILSIKFLTLIFTMHLFSLVMGEDFLCGTCPGKKATKSLKPTGAEGQYSCKLLGGPPNCLKFVQCKQYSCEKCGWAALKATGCCSDNHPAPSTHYYMPGQD</sequence>
<protein>
    <submittedName>
        <fullName evidence="3">Uncharacterized protein</fullName>
    </submittedName>
</protein>
<keyword evidence="1" id="KW-0732">Signal</keyword>
<feature type="chain" id="PRO_5033474002" evidence="1">
    <location>
        <begin position="24"/>
        <end position="102"/>
    </location>
</feature>
<dbReference type="EMBL" id="VDEP01000375">
    <property type="protein sequence ID" value="KAA1093344.1"/>
    <property type="molecule type" value="Genomic_DNA"/>
</dbReference>
<evidence type="ECO:0000256" key="1">
    <source>
        <dbReference type="SAM" id="SignalP"/>
    </source>
</evidence>
<evidence type="ECO:0000313" key="4">
    <source>
        <dbReference type="Proteomes" id="UP000324748"/>
    </source>
</evidence>